<protein>
    <submittedName>
        <fullName evidence="1">Uncharacterized protein</fullName>
    </submittedName>
</protein>
<proteinExistence type="predicted"/>
<gene>
    <name evidence="1" type="primary">73</name>
    <name evidence="1" type="ORF">SEA_QUI_73</name>
</gene>
<dbReference type="EMBL" id="MN183282">
    <property type="protein sequence ID" value="QED11563.1"/>
    <property type="molecule type" value="Genomic_DNA"/>
</dbReference>
<evidence type="ECO:0000313" key="2">
    <source>
        <dbReference type="Proteomes" id="UP000321915"/>
    </source>
</evidence>
<organism evidence="1 2">
    <name type="scientific">Arthrobacter phage Qui</name>
    <dbReference type="NCBI Taxonomy" id="2603260"/>
    <lineage>
        <taxon>Viruses</taxon>
        <taxon>Duplodnaviria</taxon>
        <taxon>Heunggongvirae</taxon>
        <taxon>Uroviricota</taxon>
        <taxon>Caudoviricetes</taxon>
        <taxon>Quivirus</taxon>
        <taxon>Quivirus qui</taxon>
    </lineage>
</organism>
<dbReference type="RefSeq" id="YP_010660439.1">
    <property type="nucleotide sequence ID" value="NC_070877.1"/>
</dbReference>
<sequence>MFKVMLACEGYCEDYAPTREMFRTDDPVEAIRKSEIYRDQSHYSWVEEVK</sequence>
<dbReference type="GeneID" id="77936435"/>
<dbReference type="KEGG" id="vg:77936435"/>
<evidence type="ECO:0000313" key="1">
    <source>
        <dbReference type="EMBL" id="QED11563.1"/>
    </source>
</evidence>
<name>A0A5B8WGE9_9CAUD</name>
<reference evidence="1 2" key="1">
    <citation type="submission" date="2019-07" db="EMBL/GenBank/DDBJ databases">
        <authorList>
            <person name="Abdullah A."/>
            <person name="Lima G.C."/>
            <person name="Cuneo C.K."/>
            <person name="Ennest D.C."/>
            <person name="Fritz K.J."/>
            <person name="Johnson B.T."/>
            <person name="Larson S.M."/>
            <person name="Lemunyete M.N."/>
            <person name="Murray M.B."/>
            <person name="Osmond D.E."/>
            <person name="Patras K.A."/>
            <person name="Ransibrahmanakul S."/>
            <person name="Simpson K.A."/>
            <person name="Thull B.S."/>
            <person name="Wetzel S."/>
            <person name="Bonilla J.A."/>
            <person name="Klyczek K."/>
            <person name="Garlena R.A."/>
            <person name="Russell D.A."/>
            <person name="Pope W.H."/>
            <person name="Jacobs-Sera D."/>
            <person name="Hatfull G.F."/>
        </authorList>
    </citation>
    <scope>NUCLEOTIDE SEQUENCE [LARGE SCALE GENOMIC DNA]</scope>
</reference>
<keyword evidence="2" id="KW-1185">Reference proteome</keyword>
<accession>A0A5B8WGE9</accession>
<dbReference type="Proteomes" id="UP000321915">
    <property type="component" value="Segment"/>
</dbReference>